<keyword evidence="1" id="KW-1133">Transmembrane helix</keyword>
<dbReference type="KEGG" id="faa:HMPREF0389_00885"/>
<keyword evidence="1" id="KW-0812">Transmembrane</keyword>
<proteinExistence type="predicted"/>
<feature type="transmembrane region" description="Helical" evidence="1">
    <location>
        <begin position="20"/>
        <end position="38"/>
    </location>
</feature>
<name>D6GQB0_FILAD</name>
<evidence type="ECO:0000313" key="2">
    <source>
        <dbReference type="EMBL" id="EFE28963.2"/>
    </source>
</evidence>
<organism evidence="2 3">
    <name type="scientific">Filifactor alocis (strain ATCC 35896 / CCUG 47790 / D40 B5)</name>
    <name type="common">Fusobacterium alocis</name>
    <dbReference type="NCBI Taxonomy" id="546269"/>
    <lineage>
        <taxon>Bacteria</taxon>
        <taxon>Bacillati</taxon>
        <taxon>Bacillota</taxon>
        <taxon>Clostridia</taxon>
        <taxon>Peptostreptococcales</taxon>
        <taxon>Filifactoraceae</taxon>
        <taxon>Filifactor</taxon>
    </lineage>
</organism>
<evidence type="ECO:0000313" key="3">
    <source>
        <dbReference type="Proteomes" id="UP000007468"/>
    </source>
</evidence>
<dbReference type="RefSeq" id="WP_014262878.1">
    <property type="nucleotide sequence ID" value="NC_016630.1"/>
</dbReference>
<dbReference type="STRING" id="546269.HMPREF0389_00885"/>
<dbReference type="AlphaFoldDB" id="D6GQB0"/>
<keyword evidence="3" id="KW-1185">Reference proteome</keyword>
<dbReference type="EMBL" id="CP002390">
    <property type="protein sequence ID" value="EFE28963.2"/>
    <property type="molecule type" value="Genomic_DNA"/>
</dbReference>
<dbReference type="Proteomes" id="UP000007468">
    <property type="component" value="Chromosome"/>
</dbReference>
<protein>
    <submittedName>
        <fullName evidence="2">Uncharacterized protein</fullName>
    </submittedName>
</protein>
<keyword evidence="1" id="KW-0472">Membrane</keyword>
<sequence>MFKYFLIGFESVWEMSLFRYVSILLIGVMILLCLRRLFVVWKSGGSFFAPYHIRNGNLYIHNAVFFGKRIISLSEIKRIQIHCFHGRKGGGRRYLLQIEKKHGRASNVIFGKSKKTDQMVGNLQKETKKYGIKIHKGLWH</sequence>
<dbReference type="HOGENOM" id="CLU_153125_0_0_9"/>
<dbReference type="eggNOG" id="ENOG5031FPV">
    <property type="taxonomic scope" value="Bacteria"/>
</dbReference>
<evidence type="ECO:0000256" key="1">
    <source>
        <dbReference type="SAM" id="Phobius"/>
    </source>
</evidence>
<gene>
    <name evidence="2" type="ordered locus">HMPREF0389_00885</name>
</gene>
<dbReference type="OrthoDB" id="2083372at2"/>
<accession>D6GQB0</accession>
<reference evidence="3" key="1">
    <citation type="submission" date="2010-12" db="EMBL/GenBank/DDBJ databases">
        <title>The genome sequence of Filifactor alocis strain ATCC 35896.</title>
        <authorList>
            <consortium name="The Broad Institute Genome Sequencing Platform"/>
            <person name="Ward D."/>
            <person name="Earl A."/>
            <person name="Feldgarden M."/>
            <person name="Young S.K."/>
            <person name="Gargeya S."/>
            <person name="Zeng Q."/>
            <person name="Alvarado L."/>
            <person name="Berlin A."/>
            <person name="Bochicchio J."/>
            <person name="Chapman S.B."/>
            <person name="Chen Z."/>
            <person name="Freedman E."/>
            <person name="Gellesch M."/>
            <person name="Goldberg J."/>
            <person name="Griggs A."/>
            <person name="Gujja S."/>
            <person name="Heilman E."/>
            <person name="Heiman D."/>
            <person name="Howarth C."/>
            <person name="Mehta T."/>
            <person name="Neiman D."/>
            <person name="Pearson M."/>
            <person name="Roberts A."/>
            <person name="Saif S."/>
            <person name="Shea T."/>
            <person name="Shenoy N."/>
            <person name="Sisk P."/>
            <person name="Stolte C."/>
            <person name="Sykes S."/>
            <person name="White J."/>
            <person name="Yandava C."/>
            <person name="Izard J."/>
            <person name="Blanton J.M."/>
            <person name="Baranova O.V."/>
            <person name="Tanner A.C."/>
            <person name="Dewhirst F.E."/>
            <person name="Haas B."/>
            <person name="Nusbaum C."/>
            <person name="Birren B."/>
        </authorList>
    </citation>
    <scope>NUCLEOTIDE SEQUENCE [LARGE SCALE GENOMIC DNA]</scope>
    <source>
        <strain evidence="3">ATCC 35896 / CCUG 47790 / D40 B5</strain>
    </source>
</reference>